<name>A0A4P9UPF5_METBY</name>
<protein>
    <submittedName>
        <fullName evidence="2">Gamma-glutamylcyclotransferase</fullName>
    </submittedName>
</protein>
<dbReference type="InterPro" id="IPR013024">
    <property type="entry name" value="GGCT-like"/>
</dbReference>
<dbReference type="STRING" id="675511.GCA_000341735_01154"/>
<dbReference type="RefSeq" id="WP_083877641.1">
    <property type="nucleotide sequence ID" value="NZ_CP035467.1"/>
</dbReference>
<dbReference type="Gene3D" id="3.10.490.10">
    <property type="entry name" value="Gamma-glutamyl cyclotransferase-like"/>
    <property type="match status" value="1"/>
</dbReference>
<feature type="domain" description="Gamma-glutamylcyclotransferase AIG2-like" evidence="1">
    <location>
        <begin position="12"/>
        <end position="136"/>
    </location>
</feature>
<gene>
    <name evidence="2" type="ORF">EQU24_09405</name>
</gene>
<reference evidence="3" key="1">
    <citation type="journal article" date="2019" name="J. Bacteriol.">
        <title>A Mutagenic Screen Identifies a TonB-Dependent Receptor Required for the Lanthanide Metal Switch in the Type I Methanotroph 'Methylotuvimicrobium buryatense' 5GB1C.</title>
        <authorList>
            <person name="Groom J.D."/>
            <person name="Ford S.M."/>
            <person name="Pesesky M.W."/>
            <person name="Lidstrom M.E."/>
        </authorList>
    </citation>
    <scope>NUCLEOTIDE SEQUENCE [LARGE SCALE GENOMIC DNA]</scope>
    <source>
        <strain evidence="3">5GB1C</strain>
    </source>
</reference>
<sequence>MKPIPKRQTNYLFVYGTLRRHHGHPMSRWLSQCADWIGTGYFQGKLFNLGKYPGVVKSNKAGDHVLGDIYRIGRPKMILATLDRYEQCSIRDPRPHEYARSIEPVMLGKGKTLNAWVYLYNRPIKDLICIPSGDYLASSAKQSIGRTSIGRKR</sequence>
<evidence type="ECO:0000313" key="3">
    <source>
        <dbReference type="Proteomes" id="UP000305881"/>
    </source>
</evidence>
<dbReference type="EMBL" id="CP035467">
    <property type="protein sequence ID" value="QCW82433.1"/>
    <property type="molecule type" value="Genomic_DNA"/>
</dbReference>
<dbReference type="Pfam" id="PF06094">
    <property type="entry name" value="GGACT"/>
    <property type="match status" value="1"/>
</dbReference>
<dbReference type="InterPro" id="IPR036568">
    <property type="entry name" value="GGCT-like_sf"/>
</dbReference>
<dbReference type="GO" id="GO:0016740">
    <property type="term" value="F:transferase activity"/>
    <property type="evidence" value="ECO:0007669"/>
    <property type="project" value="UniProtKB-KW"/>
</dbReference>
<dbReference type="InterPro" id="IPR009288">
    <property type="entry name" value="AIG2-like_dom"/>
</dbReference>
<accession>A0A4P9UPF5</accession>
<dbReference type="Proteomes" id="UP000305881">
    <property type="component" value="Chromosome"/>
</dbReference>
<dbReference type="CDD" id="cd06661">
    <property type="entry name" value="GGCT_like"/>
    <property type="match status" value="1"/>
</dbReference>
<keyword evidence="3" id="KW-1185">Reference proteome</keyword>
<evidence type="ECO:0000313" key="2">
    <source>
        <dbReference type="EMBL" id="QCW82433.1"/>
    </source>
</evidence>
<organism evidence="2 3">
    <name type="scientific">Methylotuvimicrobium buryatense</name>
    <name type="common">Methylomicrobium buryatense</name>
    <dbReference type="NCBI Taxonomy" id="95641"/>
    <lineage>
        <taxon>Bacteria</taxon>
        <taxon>Pseudomonadati</taxon>
        <taxon>Pseudomonadota</taxon>
        <taxon>Gammaproteobacteria</taxon>
        <taxon>Methylococcales</taxon>
        <taxon>Methylococcaceae</taxon>
        <taxon>Methylotuvimicrobium</taxon>
    </lineage>
</organism>
<dbReference type="OrthoDB" id="482277at2"/>
<dbReference type="KEGG" id="mbur:EQU24_09405"/>
<proteinExistence type="predicted"/>
<evidence type="ECO:0000259" key="1">
    <source>
        <dbReference type="Pfam" id="PF06094"/>
    </source>
</evidence>
<dbReference type="AlphaFoldDB" id="A0A4P9UPF5"/>
<dbReference type="SUPFAM" id="SSF110857">
    <property type="entry name" value="Gamma-glutamyl cyclotransferase-like"/>
    <property type="match status" value="1"/>
</dbReference>